<name>A0A7Y2EER8_UNCEI</name>
<comment type="catalytic activity">
    <reaction evidence="1">
        <text>L-aspartyl-tRNA(Asn) + L-glutamine + ATP + H2O = L-asparaginyl-tRNA(Asn) + L-glutamate + ADP + phosphate + 2 H(+)</text>
        <dbReference type="Rhea" id="RHEA:14513"/>
        <dbReference type="Rhea" id="RHEA-COMP:9674"/>
        <dbReference type="Rhea" id="RHEA-COMP:9677"/>
        <dbReference type="ChEBI" id="CHEBI:15377"/>
        <dbReference type="ChEBI" id="CHEBI:15378"/>
        <dbReference type="ChEBI" id="CHEBI:29985"/>
        <dbReference type="ChEBI" id="CHEBI:30616"/>
        <dbReference type="ChEBI" id="CHEBI:43474"/>
        <dbReference type="ChEBI" id="CHEBI:58359"/>
        <dbReference type="ChEBI" id="CHEBI:78515"/>
        <dbReference type="ChEBI" id="CHEBI:78516"/>
        <dbReference type="ChEBI" id="CHEBI:456216"/>
    </reaction>
</comment>
<dbReference type="Proteomes" id="UP000547674">
    <property type="component" value="Unassembled WGS sequence"/>
</dbReference>
<dbReference type="NCBIfam" id="TIGR00135">
    <property type="entry name" value="gatC"/>
    <property type="match status" value="1"/>
</dbReference>
<accession>A0A7Y2EER8</accession>
<dbReference type="Pfam" id="PF02686">
    <property type="entry name" value="GatC"/>
    <property type="match status" value="1"/>
</dbReference>
<protein>
    <recommendedName>
        <fullName evidence="1">Aspartyl/glutamyl-tRNA(Asn/Gln) amidotransferase subunit C</fullName>
        <shortName evidence="1">Asp/Glu-ADT subunit C</shortName>
        <ecNumber evidence="1">6.3.5.-</ecNumber>
    </recommendedName>
</protein>
<gene>
    <name evidence="1 2" type="primary">gatC</name>
    <name evidence="2" type="ORF">HKN21_07930</name>
</gene>
<dbReference type="EC" id="6.3.5.-" evidence="1"/>
<comment type="function">
    <text evidence="1">Allows the formation of correctly charged Asn-tRNA(Asn) or Gln-tRNA(Gln) through the transamidation of misacylated Asp-tRNA(Asn) or Glu-tRNA(Gln) in organisms which lack either or both of asparaginyl-tRNA or glutaminyl-tRNA synthetases. The reaction takes place in the presence of glutamine and ATP through an activated phospho-Asp-tRNA(Asn) or phospho-Glu-tRNA(Gln).</text>
</comment>
<evidence type="ECO:0000256" key="1">
    <source>
        <dbReference type="HAMAP-Rule" id="MF_00122"/>
    </source>
</evidence>
<dbReference type="GO" id="GO:0006412">
    <property type="term" value="P:translation"/>
    <property type="evidence" value="ECO:0007669"/>
    <property type="project" value="UniProtKB-UniRule"/>
</dbReference>
<organism evidence="2 3">
    <name type="scientific">Eiseniibacteriota bacterium</name>
    <dbReference type="NCBI Taxonomy" id="2212470"/>
    <lineage>
        <taxon>Bacteria</taxon>
        <taxon>Candidatus Eiseniibacteriota</taxon>
    </lineage>
</organism>
<keyword evidence="1" id="KW-0436">Ligase</keyword>
<dbReference type="GO" id="GO:0050567">
    <property type="term" value="F:glutaminyl-tRNA synthase (glutamine-hydrolyzing) activity"/>
    <property type="evidence" value="ECO:0007669"/>
    <property type="project" value="UniProtKB-UniRule"/>
</dbReference>
<sequence length="93" mass="10454">MSISRDDVLHIAKLAHLALSDEEVDAFAKDLDAILGYVERLKNEPGEGAEPHALPSRFREDEARPWPNLDTIVDAAPESSENMFRVPRSIDER</sequence>
<comment type="similarity">
    <text evidence="1">Belongs to the GatC family.</text>
</comment>
<keyword evidence="1" id="KW-0648">Protein biosynthesis</keyword>
<dbReference type="GO" id="GO:0016740">
    <property type="term" value="F:transferase activity"/>
    <property type="evidence" value="ECO:0007669"/>
    <property type="project" value="UniProtKB-KW"/>
</dbReference>
<keyword evidence="1" id="KW-0067">ATP-binding</keyword>
<comment type="subunit">
    <text evidence="1">Heterotrimer of A, B and C subunits.</text>
</comment>
<comment type="catalytic activity">
    <reaction evidence="1">
        <text>L-glutamyl-tRNA(Gln) + L-glutamine + ATP + H2O = L-glutaminyl-tRNA(Gln) + L-glutamate + ADP + phosphate + H(+)</text>
        <dbReference type="Rhea" id="RHEA:17521"/>
        <dbReference type="Rhea" id="RHEA-COMP:9681"/>
        <dbReference type="Rhea" id="RHEA-COMP:9684"/>
        <dbReference type="ChEBI" id="CHEBI:15377"/>
        <dbReference type="ChEBI" id="CHEBI:15378"/>
        <dbReference type="ChEBI" id="CHEBI:29985"/>
        <dbReference type="ChEBI" id="CHEBI:30616"/>
        <dbReference type="ChEBI" id="CHEBI:43474"/>
        <dbReference type="ChEBI" id="CHEBI:58359"/>
        <dbReference type="ChEBI" id="CHEBI:78520"/>
        <dbReference type="ChEBI" id="CHEBI:78521"/>
        <dbReference type="ChEBI" id="CHEBI:456216"/>
    </reaction>
</comment>
<reference evidence="2 3" key="1">
    <citation type="submission" date="2020-03" db="EMBL/GenBank/DDBJ databases">
        <title>Metabolic flexibility allows generalist bacteria to become dominant in a frequently disturbed ecosystem.</title>
        <authorList>
            <person name="Chen Y.-J."/>
            <person name="Leung P.M."/>
            <person name="Bay S.K."/>
            <person name="Hugenholtz P."/>
            <person name="Kessler A.J."/>
            <person name="Shelley G."/>
            <person name="Waite D.W."/>
            <person name="Cook P.L."/>
            <person name="Greening C."/>
        </authorList>
    </citation>
    <scope>NUCLEOTIDE SEQUENCE [LARGE SCALE GENOMIC DNA]</scope>
    <source>
        <strain evidence="2">SS_bin_28</strain>
    </source>
</reference>
<dbReference type="HAMAP" id="MF_00122">
    <property type="entry name" value="GatC"/>
    <property type="match status" value="1"/>
</dbReference>
<dbReference type="GO" id="GO:0006450">
    <property type="term" value="P:regulation of translational fidelity"/>
    <property type="evidence" value="ECO:0007669"/>
    <property type="project" value="InterPro"/>
</dbReference>
<dbReference type="Gene3D" id="1.10.20.60">
    <property type="entry name" value="Glu-tRNAGln amidotransferase C subunit, N-terminal domain"/>
    <property type="match status" value="1"/>
</dbReference>
<proteinExistence type="inferred from homology"/>
<comment type="caution">
    <text evidence="2">The sequence shown here is derived from an EMBL/GenBank/DDBJ whole genome shotgun (WGS) entry which is preliminary data.</text>
</comment>
<evidence type="ECO:0000313" key="2">
    <source>
        <dbReference type="EMBL" id="NNF06673.1"/>
    </source>
</evidence>
<dbReference type="InterPro" id="IPR003837">
    <property type="entry name" value="GatC"/>
</dbReference>
<dbReference type="SUPFAM" id="SSF141000">
    <property type="entry name" value="Glu-tRNAGln amidotransferase C subunit"/>
    <property type="match status" value="1"/>
</dbReference>
<keyword evidence="2" id="KW-0808">Transferase</keyword>
<evidence type="ECO:0000313" key="3">
    <source>
        <dbReference type="Proteomes" id="UP000547674"/>
    </source>
</evidence>
<dbReference type="EMBL" id="JABDJR010000313">
    <property type="protein sequence ID" value="NNF06673.1"/>
    <property type="molecule type" value="Genomic_DNA"/>
</dbReference>
<dbReference type="InterPro" id="IPR036113">
    <property type="entry name" value="Asp/Glu-ADT_sf_sub_c"/>
</dbReference>
<dbReference type="AlphaFoldDB" id="A0A7Y2EER8"/>
<keyword evidence="1" id="KW-0547">Nucleotide-binding</keyword>
<dbReference type="GO" id="GO:0005524">
    <property type="term" value="F:ATP binding"/>
    <property type="evidence" value="ECO:0007669"/>
    <property type="project" value="UniProtKB-KW"/>
</dbReference>